<dbReference type="PROSITE" id="PS50850">
    <property type="entry name" value="MFS"/>
    <property type="match status" value="1"/>
</dbReference>
<feature type="transmembrane region" description="Helical" evidence="7">
    <location>
        <begin position="53"/>
        <end position="76"/>
    </location>
</feature>
<keyword evidence="2" id="KW-0813">Transport</keyword>
<evidence type="ECO:0000256" key="7">
    <source>
        <dbReference type="SAM" id="Phobius"/>
    </source>
</evidence>
<evidence type="ECO:0000313" key="10">
    <source>
        <dbReference type="Proteomes" id="UP000638648"/>
    </source>
</evidence>
<dbReference type="PANTHER" id="PTHR23517">
    <property type="entry name" value="RESISTANCE PROTEIN MDTM, PUTATIVE-RELATED-RELATED"/>
    <property type="match status" value="1"/>
</dbReference>
<accession>A0A927MZ71</accession>
<comment type="caution">
    <text evidence="9">The sequence shown here is derived from an EMBL/GenBank/DDBJ whole genome shotgun (WGS) entry which is preliminary data.</text>
</comment>
<dbReference type="InterPro" id="IPR036259">
    <property type="entry name" value="MFS_trans_sf"/>
</dbReference>
<comment type="subcellular location">
    <subcellularLocation>
        <location evidence="1">Cell membrane</location>
        <topology evidence="1">Multi-pass membrane protein</topology>
    </subcellularLocation>
</comment>
<evidence type="ECO:0000256" key="3">
    <source>
        <dbReference type="ARBA" id="ARBA00022475"/>
    </source>
</evidence>
<feature type="transmembrane region" description="Helical" evidence="7">
    <location>
        <begin position="25"/>
        <end position="47"/>
    </location>
</feature>
<feature type="transmembrane region" description="Helical" evidence="7">
    <location>
        <begin position="379"/>
        <end position="399"/>
    </location>
</feature>
<evidence type="ECO:0000259" key="8">
    <source>
        <dbReference type="PROSITE" id="PS50850"/>
    </source>
</evidence>
<evidence type="ECO:0000313" key="9">
    <source>
        <dbReference type="EMBL" id="MBE1609264.1"/>
    </source>
</evidence>
<evidence type="ECO:0000256" key="6">
    <source>
        <dbReference type="ARBA" id="ARBA00023136"/>
    </source>
</evidence>
<evidence type="ECO:0000256" key="4">
    <source>
        <dbReference type="ARBA" id="ARBA00022692"/>
    </source>
</evidence>
<dbReference type="Pfam" id="PF07690">
    <property type="entry name" value="MFS_1"/>
    <property type="match status" value="2"/>
</dbReference>
<proteinExistence type="predicted"/>
<feature type="transmembrane region" description="Helical" evidence="7">
    <location>
        <begin position="287"/>
        <end position="308"/>
    </location>
</feature>
<dbReference type="InterPro" id="IPR011701">
    <property type="entry name" value="MFS"/>
</dbReference>
<dbReference type="InterPro" id="IPR050171">
    <property type="entry name" value="MFS_Transporters"/>
</dbReference>
<name>A0A927MZ71_9ACTN</name>
<feature type="domain" description="Major facilitator superfamily (MFS) profile" evidence="8">
    <location>
        <begin position="21"/>
        <end position="403"/>
    </location>
</feature>
<reference evidence="9" key="1">
    <citation type="submission" date="2020-10" db="EMBL/GenBank/DDBJ databases">
        <title>Sequencing the genomes of 1000 actinobacteria strains.</title>
        <authorList>
            <person name="Klenk H.-P."/>
        </authorList>
    </citation>
    <scope>NUCLEOTIDE SEQUENCE</scope>
    <source>
        <strain evidence="9">DSM 45354</strain>
    </source>
</reference>
<dbReference type="RefSeq" id="WP_202896620.1">
    <property type="nucleotide sequence ID" value="NZ_BAABJL010000142.1"/>
</dbReference>
<dbReference type="Gene3D" id="1.20.1250.20">
    <property type="entry name" value="MFS general substrate transporter like domains"/>
    <property type="match status" value="1"/>
</dbReference>
<protein>
    <submittedName>
        <fullName evidence="9">MFS family permease</fullName>
    </submittedName>
</protein>
<feature type="transmembrane region" description="Helical" evidence="7">
    <location>
        <begin position="88"/>
        <end position="107"/>
    </location>
</feature>
<feature type="transmembrane region" description="Helical" evidence="7">
    <location>
        <begin position="174"/>
        <end position="198"/>
    </location>
</feature>
<keyword evidence="3" id="KW-1003">Cell membrane</keyword>
<evidence type="ECO:0000256" key="1">
    <source>
        <dbReference type="ARBA" id="ARBA00004651"/>
    </source>
</evidence>
<gene>
    <name evidence="9" type="ORF">HEB94_006112</name>
</gene>
<keyword evidence="4 7" id="KW-0812">Transmembrane</keyword>
<feature type="transmembrane region" description="Helical" evidence="7">
    <location>
        <begin position="219"/>
        <end position="243"/>
    </location>
</feature>
<keyword evidence="10" id="KW-1185">Reference proteome</keyword>
<feature type="transmembrane region" description="Helical" evidence="7">
    <location>
        <begin position="147"/>
        <end position="168"/>
    </location>
</feature>
<dbReference type="EMBL" id="JADBEM010000001">
    <property type="protein sequence ID" value="MBE1609264.1"/>
    <property type="molecule type" value="Genomic_DNA"/>
</dbReference>
<evidence type="ECO:0000256" key="5">
    <source>
        <dbReference type="ARBA" id="ARBA00022989"/>
    </source>
</evidence>
<organism evidence="9 10">
    <name type="scientific">Actinopolymorpha pittospori</name>
    <dbReference type="NCBI Taxonomy" id="648752"/>
    <lineage>
        <taxon>Bacteria</taxon>
        <taxon>Bacillati</taxon>
        <taxon>Actinomycetota</taxon>
        <taxon>Actinomycetes</taxon>
        <taxon>Propionibacteriales</taxon>
        <taxon>Actinopolymorphaceae</taxon>
        <taxon>Actinopolymorpha</taxon>
    </lineage>
</organism>
<dbReference type="PANTHER" id="PTHR23517:SF13">
    <property type="entry name" value="MAJOR FACILITATOR SUPERFAMILY MFS_1"/>
    <property type="match status" value="1"/>
</dbReference>
<dbReference type="Proteomes" id="UP000638648">
    <property type="component" value="Unassembled WGS sequence"/>
</dbReference>
<feature type="transmembrane region" description="Helical" evidence="7">
    <location>
        <begin position="348"/>
        <end position="373"/>
    </location>
</feature>
<sequence>MSSQPAGQQWDDIESRRGMGPAVPIAAYAFAVAMSGTTLPTPLYTLYQAQYGFSSLIVTVIFAAYAVGVIATLFLCGQLSDTIGRRPVLVAGLVLAAASALCFLFEGGLPALFAGRVLSGLSAGLFTGSATVAIVELAPERLRGRATLVATVANMGGLGVGPLLAGLLSEYAPAPLGLVFVVNLALVAVAIVGILRIPETVRVQHGAPMRPGRLRVPRSILPTFVPAALAGFAGFAMFGLFTAVTPTYIDEVEGIGNRAVQGAVVFSVFMASTLGQLTMTKVGVRRALPWGTVLLGVGMVLIFCSLLLPSLALLVLGGVISGSGQGLSFRAAVTAVGRRSPPDQRAEVTSALFVACYVGISIPVVGIGALGVATGLRTAGLVFTVCVALLAAATAAWLVRNPAGDEERRPPSD</sequence>
<dbReference type="SUPFAM" id="SSF103473">
    <property type="entry name" value="MFS general substrate transporter"/>
    <property type="match status" value="1"/>
</dbReference>
<feature type="transmembrane region" description="Helical" evidence="7">
    <location>
        <begin position="255"/>
        <end position="275"/>
    </location>
</feature>
<dbReference type="InterPro" id="IPR020846">
    <property type="entry name" value="MFS_dom"/>
</dbReference>
<dbReference type="GO" id="GO:0022857">
    <property type="term" value="F:transmembrane transporter activity"/>
    <property type="evidence" value="ECO:0007669"/>
    <property type="project" value="InterPro"/>
</dbReference>
<evidence type="ECO:0000256" key="2">
    <source>
        <dbReference type="ARBA" id="ARBA00022448"/>
    </source>
</evidence>
<dbReference type="AlphaFoldDB" id="A0A927MZ71"/>
<keyword evidence="5 7" id="KW-1133">Transmembrane helix</keyword>
<feature type="transmembrane region" description="Helical" evidence="7">
    <location>
        <begin position="113"/>
        <end position="135"/>
    </location>
</feature>
<dbReference type="GO" id="GO:0005886">
    <property type="term" value="C:plasma membrane"/>
    <property type="evidence" value="ECO:0007669"/>
    <property type="project" value="UniProtKB-SubCell"/>
</dbReference>
<keyword evidence="6 7" id="KW-0472">Membrane</keyword>